<reference evidence="2 3" key="1">
    <citation type="journal article" date="2016" name="Nat. Commun.">
        <title>Thousands of microbial genomes shed light on interconnected biogeochemical processes in an aquifer system.</title>
        <authorList>
            <person name="Anantharaman K."/>
            <person name="Brown C.T."/>
            <person name="Hug L.A."/>
            <person name="Sharon I."/>
            <person name="Castelle C.J."/>
            <person name="Probst A.J."/>
            <person name="Thomas B.C."/>
            <person name="Singh A."/>
            <person name="Wilkins M.J."/>
            <person name="Karaoz U."/>
            <person name="Brodie E.L."/>
            <person name="Williams K.H."/>
            <person name="Hubbard S.S."/>
            <person name="Banfield J.F."/>
        </authorList>
    </citation>
    <scope>NUCLEOTIDE SEQUENCE [LARGE SCALE GENOMIC DNA]</scope>
</reference>
<name>A0A1F5K6B3_9BACT</name>
<dbReference type="Proteomes" id="UP000179051">
    <property type="component" value="Unassembled WGS sequence"/>
</dbReference>
<gene>
    <name evidence="2" type="ORF">A3E66_05635</name>
</gene>
<dbReference type="EMBL" id="MFDF01000004">
    <property type="protein sequence ID" value="OGE36348.1"/>
    <property type="molecule type" value="Genomic_DNA"/>
</dbReference>
<evidence type="ECO:0000313" key="3">
    <source>
        <dbReference type="Proteomes" id="UP000179051"/>
    </source>
</evidence>
<keyword evidence="1" id="KW-0812">Transmembrane</keyword>
<evidence type="ECO:0000313" key="2">
    <source>
        <dbReference type="EMBL" id="OGE36348.1"/>
    </source>
</evidence>
<comment type="caution">
    <text evidence="2">The sequence shown here is derived from an EMBL/GenBank/DDBJ whole genome shotgun (WGS) entry which is preliminary data.</text>
</comment>
<accession>A0A1F5K6B3</accession>
<dbReference type="AlphaFoldDB" id="A0A1F5K6B3"/>
<proteinExistence type="predicted"/>
<sequence length="102" mass="11537">MSNEQLSIKKKIERSSLIIDHSQKGYSSMLILFFVVILIFIIWEVSQSITRFAQRDSEFFDKLSITGRAGQSPNPTSCPGGAADCEDRFDVFRTNDDGSKRL</sequence>
<feature type="transmembrane region" description="Helical" evidence="1">
    <location>
        <begin position="26"/>
        <end position="45"/>
    </location>
</feature>
<organism evidence="2 3">
    <name type="scientific">Candidatus Daviesbacteria bacterium RIFCSPHIGHO2_12_FULL_37_16</name>
    <dbReference type="NCBI Taxonomy" id="1797778"/>
    <lineage>
        <taxon>Bacteria</taxon>
        <taxon>Candidatus Daviesiibacteriota</taxon>
    </lineage>
</organism>
<keyword evidence="1" id="KW-1133">Transmembrane helix</keyword>
<evidence type="ECO:0000256" key="1">
    <source>
        <dbReference type="SAM" id="Phobius"/>
    </source>
</evidence>
<protein>
    <submittedName>
        <fullName evidence="2">Uncharacterized protein</fullName>
    </submittedName>
</protein>
<keyword evidence="1" id="KW-0472">Membrane</keyword>